<keyword evidence="2 6" id="KW-0812">Transmembrane</keyword>
<dbReference type="EMBL" id="CALNXI010000260">
    <property type="protein sequence ID" value="CAH3023412.1"/>
    <property type="molecule type" value="Genomic_DNA"/>
</dbReference>
<dbReference type="InterPro" id="IPR000832">
    <property type="entry name" value="GPCR_2_secretin-like"/>
</dbReference>
<evidence type="ECO:0008006" key="12">
    <source>
        <dbReference type="Google" id="ProtNLM"/>
    </source>
</evidence>
<dbReference type="Pfam" id="PF00002">
    <property type="entry name" value="7tm_2"/>
    <property type="match status" value="1"/>
</dbReference>
<reference evidence="10 11" key="1">
    <citation type="submission" date="2022-05" db="EMBL/GenBank/DDBJ databases">
        <authorList>
            <consortium name="Genoscope - CEA"/>
            <person name="William W."/>
        </authorList>
    </citation>
    <scope>NUCLEOTIDE SEQUENCE [LARGE SCALE GENOMIC DNA]</scope>
</reference>
<evidence type="ECO:0000256" key="7">
    <source>
        <dbReference type="SAM" id="SignalP"/>
    </source>
</evidence>
<feature type="transmembrane region" description="Helical" evidence="6">
    <location>
        <begin position="664"/>
        <end position="681"/>
    </location>
</feature>
<dbReference type="Gene3D" id="4.10.410.20">
    <property type="match status" value="1"/>
</dbReference>
<evidence type="ECO:0000256" key="5">
    <source>
        <dbReference type="ARBA" id="ARBA00023157"/>
    </source>
</evidence>
<comment type="caution">
    <text evidence="10">The sequence shown here is derived from an EMBL/GenBank/DDBJ whole genome shotgun (WGS) entry which is preliminary data.</text>
</comment>
<dbReference type="PANTHER" id="PTHR45902">
    <property type="entry name" value="LATROPHILIN RECEPTOR-LIKE PROTEIN A"/>
    <property type="match status" value="1"/>
</dbReference>
<dbReference type="PROSITE" id="PS50958">
    <property type="entry name" value="SMB_2"/>
    <property type="match status" value="1"/>
</dbReference>
<feature type="domain" description="SMB" evidence="9">
    <location>
        <begin position="74"/>
        <end position="126"/>
    </location>
</feature>
<evidence type="ECO:0000259" key="9">
    <source>
        <dbReference type="PROSITE" id="PS50958"/>
    </source>
</evidence>
<name>A0ABN8M2V3_9CNID</name>
<evidence type="ECO:0000256" key="3">
    <source>
        <dbReference type="ARBA" id="ARBA00022989"/>
    </source>
</evidence>
<keyword evidence="11" id="KW-1185">Reference proteome</keyword>
<dbReference type="SUPFAM" id="SSF90188">
    <property type="entry name" value="Somatomedin B domain"/>
    <property type="match status" value="1"/>
</dbReference>
<keyword evidence="4 6" id="KW-0472">Membrane</keyword>
<dbReference type="PROSITE" id="PS50261">
    <property type="entry name" value="G_PROTEIN_RECEP_F2_4"/>
    <property type="match status" value="1"/>
</dbReference>
<dbReference type="Gene3D" id="1.20.1070.10">
    <property type="entry name" value="Rhodopsin 7-helix transmembrane proteins"/>
    <property type="match status" value="1"/>
</dbReference>
<evidence type="ECO:0000256" key="1">
    <source>
        <dbReference type="ARBA" id="ARBA00004141"/>
    </source>
</evidence>
<proteinExistence type="predicted"/>
<keyword evidence="7" id="KW-0732">Signal</keyword>
<dbReference type="Proteomes" id="UP001159427">
    <property type="component" value="Unassembled WGS sequence"/>
</dbReference>
<feature type="transmembrane region" description="Helical" evidence="6">
    <location>
        <begin position="746"/>
        <end position="767"/>
    </location>
</feature>
<dbReference type="PROSITE" id="PS00524">
    <property type="entry name" value="SMB_1"/>
    <property type="match status" value="1"/>
</dbReference>
<feature type="transmembrane region" description="Helical" evidence="6">
    <location>
        <begin position="693"/>
        <end position="714"/>
    </location>
</feature>
<evidence type="ECO:0000256" key="2">
    <source>
        <dbReference type="ARBA" id="ARBA00022692"/>
    </source>
</evidence>
<keyword evidence="5" id="KW-1015">Disulfide bond</keyword>
<feature type="transmembrane region" description="Helical" evidence="6">
    <location>
        <begin position="855"/>
        <end position="881"/>
    </location>
</feature>
<keyword evidence="3 6" id="KW-1133">Transmembrane helix</keyword>
<dbReference type="PANTHER" id="PTHR45902:SF1">
    <property type="entry name" value="LATROPHILIN RECEPTOR-LIKE PROTEIN A"/>
    <property type="match status" value="1"/>
</dbReference>
<protein>
    <recommendedName>
        <fullName evidence="12">G-protein coupled receptor Mth2</fullName>
    </recommendedName>
</protein>
<dbReference type="InterPro" id="IPR053231">
    <property type="entry name" value="GPCR_LN-TM7"/>
</dbReference>
<gene>
    <name evidence="10" type="ORF">PEVE_00019275</name>
</gene>
<feature type="transmembrane region" description="Helical" evidence="6">
    <location>
        <begin position="626"/>
        <end position="652"/>
    </location>
</feature>
<evidence type="ECO:0000313" key="11">
    <source>
        <dbReference type="Proteomes" id="UP001159427"/>
    </source>
</evidence>
<dbReference type="CDD" id="cd15039">
    <property type="entry name" value="7tmB3_Methuselah-like"/>
    <property type="match status" value="1"/>
</dbReference>
<feature type="signal peptide" evidence="7">
    <location>
        <begin position="1"/>
        <end position="22"/>
    </location>
</feature>
<evidence type="ECO:0000256" key="4">
    <source>
        <dbReference type="ARBA" id="ARBA00023136"/>
    </source>
</evidence>
<sequence>MRKICISFTAGALFLSLNLVHLQAPFNASGVLVSPVTNFSSFVSNPTATPHTATSDVLTSQTPDPVPRCNETNEKFSCWNKCEDRSTQWDELDSQGRSEEHCHCDQACLTYHDCCADYTRYCHPLSPVPQGMDNANYICSKISTDKKIATGVFMISTCAAGWEDKEVRSKCLSGANATNRIFTSANVLEGIPVALFDPLRQGIHYSNMYCGICNNVIKFFRIFWELKFRCNIKPPRGFNNTQTLDYMLKYCPTRVVLPPEQFKVRSCLPMVSSCSIEKQTQHKDGCLKGKSGVVFEGETLKNYKNYHCVLCNGLSMTEASCGPREPDTIFEPRSFEIVMQFEPLITNQQKIKRTKVTLTCPQDRVYDPHLETCRIGYVPNPLHAIRDKYRVKFWMHPLDGQMRPVTPDQFSIAFCKTFALDPSQIDEIVFASEDNSKAVAFNLYAGASSRINNLTHMPYKDNMDVSVLFNFNESFEISINNKTWEVIRVTERQLACVESVEYFPGEFKLLPTGQAKINKTGQTLPSNRFFVVNDGSNNKSLFVCKSKFTVQCSFLLLPLRSYEYTIFANKTLLHIITGRVYSTGEYDVNGEKVMICTNYTNYQVNYTNTSTQVIEANITAKTESRILWYFTVVGFSVSVFALVLTLVIHSIFAEMRRPLPGKNLMSLCLALTLAQVTWMLGTGDTDKPTFCTAVAAVIHYYFLVSFGCMAIIAFDTHRTFSSQISRAPGISIGGQNKNIRFLKYTCLAWGLPMLFVGGCVLLDHFQVVFIGYGNEDACWLVSKDGKIIVFAVPIASVLLYNIGAFSHTIWVINSARKQTTRVTSARQDQKVVLKIFLRLVTLMGFTWFFSFGAELIHMALIYPFLVLTTTQGVFIFVAFVCKTRVLKLIRNSFSRSRGVLLAPTPQIVIADSRNVELAPTQTIAAKALALVSIPQSVNTHRSSVQLRAIQTL</sequence>
<dbReference type="InterPro" id="IPR001212">
    <property type="entry name" value="Somatomedin_B_dom"/>
</dbReference>
<dbReference type="InterPro" id="IPR036024">
    <property type="entry name" value="Somatomedin_B-like_dom_sf"/>
</dbReference>
<comment type="subcellular location">
    <subcellularLocation>
        <location evidence="1">Membrane</location>
        <topology evidence="1">Multi-pass membrane protein</topology>
    </subcellularLocation>
</comment>
<feature type="chain" id="PRO_5045154920" description="G-protein coupled receptor Mth2" evidence="7">
    <location>
        <begin position="23"/>
        <end position="952"/>
    </location>
</feature>
<evidence type="ECO:0000259" key="8">
    <source>
        <dbReference type="PROSITE" id="PS50261"/>
    </source>
</evidence>
<accession>A0ABN8M2V3</accession>
<feature type="transmembrane region" description="Helical" evidence="6">
    <location>
        <begin position="831"/>
        <end position="849"/>
    </location>
</feature>
<dbReference type="PRINTS" id="PR00249">
    <property type="entry name" value="GPCRSECRETIN"/>
</dbReference>
<evidence type="ECO:0000256" key="6">
    <source>
        <dbReference type="SAM" id="Phobius"/>
    </source>
</evidence>
<dbReference type="InterPro" id="IPR017981">
    <property type="entry name" value="GPCR_2-like_7TM"/>
</dbReference>
<feature type="transmembrane region" description="Helical" evidence="6">
    <location>
        <begin position="787"/>
        <end position="810"/>
    </location>
</feature>
<organism evidence="10 11">
    <name type="scientific">Porites evermanni</name>
    <dbReference type="NCBI Taxonomy" id="104178"/>
    <lineage>
        <taxon>Eukaryota</taxon>
        <taxon>Metazoa</taxon>
        <taxon>Cnidaria</taxon>
        <taxon>Anthozoa</taxon>
        <taxon>Hexacorallia</taxon>
        <taxon>Scleractinia</taxon>
        <taxon>Fungiina</taxon>
        <taxon>Poritidae</taxon>
        <taxon>Porites</taxon>
    </lineage>
</organism>
<feature type="domain" description="G-protein coupled receptors family 2 profile 2" evidence="8">
    <location>
        <begin position="627"/>
        <end position="883"/>
    </location>
</feature>
<evidence type="ECO:0000313" key="10">
    <source>
        <dbReference type="EMBL" id="CAH3023412.1"/>
    </source>
</evidence>